<dbReference type="PIRSF" id="PIRSF001415">
    <property type="entry name" value="Porphbilin_synth"/>
    <property type="match status" value="1"/>
</dbReference>
<comment type="function">
    <text evidence="9">Catalyzes an early step in the biosynthesis of tetrapyrroles. Binds two molecules of 5-aminolevulinate per subunit, each at a distinct site, and catalyzes their condensation to form porphobilinogen.</text>
</comment>
<keyword evidence="15" id="KW-1185">Reference proteome</keyword>
<evidence type="ECO:0000256" key="11">
    <source>
        <dbReference type="RuleBase" id="RU000515"/>
    </source>
</evidence>
<dbReference type="Pfam" id="PF00490">
    <property type="entry name" value="ALAD"/>
    <property type="match status" value="1"/>
</dbReference>
<evidence type="ECO:0000256" key="7">
    <source>
        <dbReference type="ARBA" id="ARBA00023239"/>
    </source>
</evidence>
<keyword evidence="6" id="KW-0350">Heme biosynthesis</keyword>
<organism evidence="14 15">
    <name type="scientific">Geochorda subterranea</name>
    <dbReference type="NCBI Taxonomy" id="3109564"/>
    <lineage>
        <taxon>Bacteria</taxon>
        <taxon>Bacillati</taxon>
        <taxon>Bacillota</taxon>
        <taxon>Limnochordia</taxon>
        <taxon>Limnochordales</taxon>
        <taxon>Geochordaceae</taxon>
        <taxon>Geochorda</taxon>
    </lineage>
</organism>
<evidence type="ECO:0000256" key="2">
    <source>
        <dbReference type="ARBA" id="ARBA00008055"/>
    </source>
</evidence>
<dbReference type="Proteomes" id="UP001333102">
    <property type="component" value="Chromosome"/>
</dbReference>
<reference evidence="15" key="1">
    <citation type="submission" date="2023-12" db="EMBL/GenBank/DDBJ databases">
        <title>Novel isolates from deep terrestrial aquifers shed light on the physiology and ecology of the class Limnochordia.</title>
        <authorList>
            <person name="Karnachuk O.V."/>
            <person name="Lukina A.P."/>
            <person name="Avakyan M.R."/>
            <person name="Kadnikov V."/>
            <person name="Begmatov S."/>
            <person name="Beletsky A.V."/>
            <person name="Mardanov A.V."/>
            <person name="Ravin N.V."/>
        </authorList>
    </citation>
    <scope>NUCLEOTIDE SEQUENCE [LARGE SCALE GENOMIC DNA]</scope>
    <source>
        <strain evidence="15">LN</strain>
    </source>
</reference>
<feature type="region of interest" description="Disordered" evidence="13">
    <location>
        <begin position="1"/>
        <end position="25"/>
    </location>
</feature>
<evidence type="ECO:0000256" key="6">
    <source>
        <dbReference type="ARBA" id="ARBA00023133"/>
    </source>
</evidence>
<evidence type="ECO:0000313" key="15">
    <source>
        <dbReference type="Proteomes" id="UP001333102"/>
    </source>
</evidence>
<dbReference type="PRINTS" id="PR00144">
    <property type="entry name" value="DALDHYDRTASE"/>
</dbReference>
<evidence type="ECO:0000256" key="3">
    <source>
        <dbReference type="ARBA" id="ARBA00011823"/>
    </source>
</evidence>
<evidence type="ECO:0000256" key="4">
    <source>
        <dbReference type="ARBA" id="ARBA00012053"/>
    </source>
</evidence>
<dbReference type="CDD" id="cd00384">
    <property type="entry name" value="ALAD_PBGS"/>
    <property type="match status" value="1"/>
</dbReference>
<evidence type="ECO:0000256" key="9">
    <source>
        <dbReference type="ARBA" id="ARBA00025628"/>
    </source>
</evidence>
<dbReference type="SMART" id="SM01004">
    <property type="entry name" value="ALAD"/>
    <property type="match status" value="1"/>
</dbReference>
<dbReference type="PROSITE" id="PS00169">
    <property type="entry name" value="D_ALA_DEHYDRATASE"/>
    <property type="match status" value="1"/>
</dbReference>
<dbReference type="InterPro" id="IPR013785">
    <property type="entry name" value="Aldolase_TIM"/>
</dbReference>
<dbReference type="InterPro" id="IPR030656">
    <property type="entry name" value="ALAD_AS"/>
</dbReference>
<evidence type="ECO:0000256" key="8">
    <source>
        <dbReference type="ARBA" id="ARBA00023244"/>
    </source>
</evidence>
<comment type="subunit">
    <text evidence="3 11">Homooctamer.</text>
</comment>
<keyword evidence="8 11" id="KW-0627">Porphyrin biosynthesis</keyword>
<evidence type="ECO:0000313" key="14">
    <source>
        <dbReference type="EMBL" id="WRP14950.1"/>
    </source>
</evidence>
<dbReference type="Gene3D" id="3.20.20.70">
    <property type="entry name" value="Aldolase class I"/>
    <property type="match status" value="1"/>
</dbReference>
<comment type="catalytic activity">
    <reaction evidence="10 11">
        <text>2 5-aminolevulinate = porphobilinogen + 2 H2O + H(+)</text>
        <dbReference type="Rhea" id="RHEA:24064"/>
        <dbReference type="ChEBI" id="CHEBI:15377"/>
        <dbReference type="ChEBI" id="CHEBI:15378"/>
        <dbReference type="ChEBI" id="CHEBI:58126"/>
        <dbReference type="ChEBI" id="CHEBI:356416"/>
        <dbReference type="EC" id="4.2.1.24"/>
    </reaction>
</comment>
<keyword evidence="7 11" id="KW-0456">Lyase</keyword>
<evidence type="ECO:0000256" key="1">
    <source>
        <dbReference type="ARBA" id="ARBA00004694"/>
    </source>
</evidence>
<evidence type="ECO:0000256" key="12">
    <source>
        <dbReference type="RuleBase" id="RU004161"/>
    </source>
</evidence>
<dbReference type="PANTHER" id="PTHR11458">
    <property type="entry name" value="DELTA-AMINOLEVULINIC ACID DEHYDRATASE"/>
    <property type="match status" value="1"/>
</dbReference>
<evidence type="ECO:0000256" key="10">
    <source>
        <dbReference type="ARBA" id="ARBA00047651"/>
    </source>
</evidence>
<evidence type="ECO:0000256" key="13">
    <source>
        <dbReference type="SAM" id="MobiDB-lite"/>
    </source>
</evidence>
<dbReference type="EMBL" id="CP141614">
    <property type="protein sequence ID" value="WRP14950.1"/>
    <property type="molecule type" value="Genomic_DNA"/>
</dbReference>
<dbReference type="SUPFAM" id="SSF51569">
    <property type="entry name" value="Aldolase"/>
    <property type="match status" value="1"/>
</dbReference>
<dbReference type="PANTHER" id="PTHR11458:SF0">
    <property type="entry name" value="DELTA-AMINOLEVULINIC ACID DEHYDRATASE"/>
    <property type="match status" value="1"/>
</dbReference>
<evidence type="ECO:0000256" key="5">
    <source>
        <dbReference type="ARBA" id="ARBA00020771"/>
    </source>
</evidence>
<comment type="pathway">
    <text evidence="1">Porphyrin-containing compound metabolism; protoporphyrin-IX biosynthesis; coproporphyrinogen-III from 5-aminolevulinate: step 1/4.</text>
</comment>
<proteinExistence type="inferred from homology"/>
<name>A0ABZ1BQ68_9FIRM</name>
<accession>A0ABZ1BQ68</accession>
<dbReference type="GO" id="GO:0004655">
    <property type="term" value="F:porphobilinogen synthase activity"/>
    <property type="evidence" value="ECO:0007669"/>
    <property type="project" value="UniProtKB-EC"/>
</dbReference>
<sequence>MSRVQGVQRVEPAPGRRDMGGAVVGRETGVRPRRLRRTPGLRAMVRETRLSSEQLIYPIFVQPAGVALQPVESMPGVMRWPVDRVDEPAGEALETGVGAVLLFGIPPAKDARGSGADDPEGVVQQAVRRLKARWPELVVVTDVCLCEYTEHGHCGILRERRGTMEVDNDKTLERLAATAVSHAEAGADIVAPSSMMDDQVRAIRQALDAAGWEDVAVMAYSAKFASAFYGPFREAAGSAPAFGDRRAYQMDPANAREALREVALDVAQGADIVMVKPALAYLDVVRAVREAMALPVAAYNVSGEYAMVEAAARQGWIDRRAVVLESLTAMARAGADLIITYHAVEAARWLREG</sequence>
<dbReference type="NCBIfam" id="NF006762">
    <property type="entry name" value="PRK09283.1"/>
    <property type="match status" value="1"/>
</dbReference>
<dbReference type="EC" id="4.2.1.24" evidence="4 11"/>
<protein>
    <recommendedName>
        <fullName evidence="5 11">Delta-aminolevulinic acid dehydratase</fullName>
        <ecNumber evidence="4 11">4.2.1.24</ecNumber>
    </recommendedName>
</protein>
<gene>
    <name evidence="14" type="primary">hemB</name>
    <name evidence="14" type="ORF">VLY81_01895</name>
</gene>
<dbReference type="InterPro" id="IPR001731">
    <property type="entry name" value="ALAD"/>
</dbReference>
<comment type="similarity">
    <text evidence="2 12">Belongs to the ALAD family.</text>
</comment>